<name>A0A401Z551_9ACTN</name>
<evidence type="ECO:0000256" key="1">
    <source>
        <dbReference type="SAM" id="SignalP"/>
    </source>
</evidence>
<feature type="chain" id="PRO_5019521970" description="Adhesin domain-containing protein" evidence="1">
    <location>
        <begin position="35"/>
        <end position="239"/>
    </location>
</feature>
<keyword evidence="1" id="KW-0732">Signal</keyword>
<dbReference type="AlphaFoldDB" id="A0A401Z551"/>
<evidence type="ECO:0000313" key="2">
    <source>
        <dbReference type="EMBL" id="GCE01981.1"/>
    </source>
</evidence>
<comment type="caution">
    <text evidence="2">The sequence shown here is derived from an EMBL/GenBank/DDBJ whole genome shotgun (WGS) entry which is preliminary data.</text>
</comment>
<reference evidence="2 3" key="1">
    <citation type="submission" date="2018-12" db="EMBL/GenBank/DDBJ databases">
        <title>Draft genome sequence of Embleya hyalina NBRC 13850T.</title>
        <authorList>
            <person name="Komaki H."/>
            <person name="Hosoyama A."/>
            <person name="Kimura A."/>
            <person name="Ichikawa N."/>
            <person name="Tamura T."/>
        </authorList>
    </citation>
    <scope>NUCLEOTIDE SEQUENCE [LARGE SCALE GENOMIC DNA]</scope>
    <source>
        <strain evidence="2 3">NBRC 13850</strain>
    </source>
</reference>
<dbReference type="RefSeq" id="WP_126643543.1">
    <property type="nucleotide sequence ID" value="NZ_BIFH01000055.1"/>
</dbReference>
<dbReference type="EMBL" id="BIFH01000055">
    <property type="protein sequence ID" value="GCE01981.1"/>
    <property type="molecule type" value="Genomic_DNA"/>
</dbReference>
<dbReference type="Proteomes" id="UP000286931">
    <property type="component" value="Unassembled WGS sequence"/>
</dbReference>
<organism evidence="2 3">
    <name type="scientific">Embleya hyalina</name>
    <dbReference type="NCBI Taxonomy" id="516124"/>
    <lineage>
        <taxon>Bacteria</taxon>
        <taxon>Bacillati</taxon>
        <taxon>Actinomycetota</taxon>
        <taxon>Actinomycetes</taxon>
        <taxon>Kitasatosporales</taxon>
        <taxon>Streptomycetaceae</taxon>
        <taxon>Embleya</taxon>
    </lineage>
</organism>
<feature type="signal peptide" evidence="1">
    <location>
        <begin position="1"/>
        <end position="34"/>
    </location>
</feature>
<accession>A0A401Z551</accession>
<proteinExistence type="predicted"/>
<evidence type="ECO:0008006" key="4">
    <source>
        <dbReference type="Google" id="ProtNLM"/>
    </source>
</evidence>
<sequence length="239" mass="24818">MWPKRSPSFADRALGRPVRLCVLAGLLVGGSACAEPDSPSHATTRRARYIVDAPLTRLVIVGGAGRVRVVQGGPGSVRVTEIKRFGTDEPATEHVSAEGTLTLRHTVSGSAQVSYEVSVPPGLAVRVGTTSGQVTLTGLSGDLEARTAHGGIRGERLTARTVVARADRDAVDLSFAAPPDRVDAEGDDVRVRLPAGTAYATDASSEHGSVKVDVARDPAAPHGVRVHATSGEADILPTR</sequence>
<dbReference type="PROSITE" id="PS51257">
    <property type="entry name" value="PROKAR_LIPOPROTEIN"/>
    <property type="match status" value="1"/>
</dbReference>
<evidence type="ECO:0000313" key="3">
    <source>
        <dbReference type="Proteomes" id="UP000286931"/>
    </source>
</evidence>
<dbReference type="OrthoDB" id="4456952at2"/>
<gene>
    <name evidence="2" type="ORF">EHYA_09756</name>
</gene>
<protein>
    <recommendedName>
        <fullName evidence="4">Adhesin domain-containing protein</fullName>
    </recommendedName>
</protein>
<keyword evidence="3" id="KW-1185">Reference proteome</keyword>